<evidence type="ECO:0000313" key="8">
    <source>
        <dbReference type="Proteomes" id="UP000058925"/>
    </source>
</evidence>
<evidence type="ECO:0000256" key="2">
    <source>
        <dbReference type="ARBA" id="ARBA00022741"/>
    </source>
</evidence>
<evidence type="ECO:0000313" key="7">
    <source>
        <dbReference type="EMBL" id="ALI35674.1"/>
    </source>
</evidence>
<comment type="similarity">
    <text evidence="6">Belongs to the GTP-dependent DPCK family.</text>
</comment>
<dbReference type="GeneID" id="60421525"/>
<dbReference type="PANTHER" id="PTHR40732">
    <property type="entry name" value="UPF0218 PROTEIN TK1697"/>
    <property type="match status" value="1"/>
</dbReference>
<dbReference type="UniPathway" id="UPA00241"/>
<feature type="binding site" evidence="6">
    <location>
        <position position="63"/>
    </location>
    <ligand>
        <name>GTP</name>
        <dbReference type="ChEBI" id="CHEBI:37565"/>
    </ligand>
</feature>
<dbReference type="HAMAP" id="MF_00590">
    <property type="entry name" value="Dephospho_CoA_kinase_GTP_dep"/>
    <property type="match status" value="1"/>
</dbReference>
<dbReference type="EMBL" id="CP012850">
    <property type="protein sequence ID" value="ALI35674.1"/>
    <property type="molecule type" value="Genomic_DNA"/>
</dbReference>
<dbReference type="GO" id="GO:0005525">
    <property type="term" value="F:GTP binding"/>
    <property type="evidence" value="ECO:0007669"/>
    <property type="project" value="UniProtKB-UniRule"/>
</dbReference>
<proteinExistence type="inferred from homology"/>
<sequence length="184" mass="21254">MKIDPSQLNLLKEPFGVLIKDENINKESLDREIESAHKIITVGDTTTEKLVRLGYVPDISVVDGKEKRIKKDRIFEYSADEILHFENKPGELDEHIITQIQQLTQSKLKDKIKFIIEGEEDLVALPFLMFSPDNWVICYGQPQPYHGMVIVHVNEDSRRRAKLIFNKVFNIEFNNPGYDDTVAV</sequence>
<dbReference type="RefSeq" id="WP_196818099.1">
    <property type="nucleotide sequence ID" value="NZ_CP012850.1"/>
</dbReference>
<dbReference type="GO" id="GO:0016301">
    <property type="term" value="F:kinase activity"/>
    <property type="evidence" value="ECO:0007669"/>
    <property type="project" value="UniProtKB-UniRule"/>
</dbReference>
<reference evidence="8" key="1">
    <citation type="submission" date="2015-10" db="EMBL/GenBank/DDBJ databases">
        <title>Niche specialization of a soil ammonia-oxidizing archaeon, Candidatus Nitrosocosmicus oleophilus.</title>
        <authorList>
            <person name="Jung M.-Y."/>
            <person name="Rhee S.-K."/>
        </authorList>
    </citation>
    <scope>NUCLEOTIDE SEQUENCE [LARGE SCALE GENOMIC DNA]</scope>
    <source>
        <strain evidence="8">MY3</strain>
    </source>
</reference>
<dbReference type="PANTHER" id="PTHR40732:SF1">
    <property type="entry name" value="GTP-DEPENDENT DEPHOSPHO-COA KINASE"/>
    <property type="match status" value="1"/>
</dbReference>
<keyword evidence="4 6" id="KW-0173">Coenzyme A biosynthesis</keyword>
<keyword evidence="2 6" id="KW-0547">Nucleotide-binding</keyword>
<dbReference type="GO" id="GO:0015937">
    <property type="term" value="P:coenzyme A biosynthetic process"/>
    <property type="evidence" value="ECO:0007669"/>
    <property type="project" value="UniProtKB-UniRule"/>
</dbReference>
<comment type="catalytic activity">
    <reaction evidence="6">
        <text>3'-dephospho-CoA + GTP = GDP + CoA + H(+)</text>
        <dbReference type="Rhea" id="RHEA:61156"/>
        <dbReference type="ChEBI" id="CHEBI:15378"/>
        <dbReference type="ChEBI" id="CHEBI:37565"/>
        <dbReference type="ChEBI" id="CHEBI:57287"/>
        <dbReference type="ChEBI" id="CHEBI:57328"/>
        <dbReference type="ChEBI" id="CHEBI:58189"/>
        <dbReference type="EC" id="2.7.1.237"/>
    </reaction>
</comment>
<dbReference type="Pfam" id="PF04019">
    <property type="entry name" value="DUF359"/>
    <property type="match status" value="1"/>
</dbReference>
<comment type="function">
    <text evidence="6">Catalyzes the GTP-dependent phosphorylation of the 3'-hydroxyl group of dephosphocoenzyme A to form coenzyme A (CoA).</text>
</comment>
<gene>
    <name evidence="7" type="ORF">NMY3_01470</name>
</gene>
<keyword evidence="5 6" id="KW-0342">GTP-binding</keyword>
<keyword evidence="8" id="KW-1185">Reference proteome</keyword>
<organism evidence="7 8">
    <name type="scientific">Candidatus Nitrosocosmicus oleophilus</name>
    <dbReference type="NCBI Taxonomy" id="1353260"/>
    <lineage>
        <taxon>Archaea</taxon>
        <taxon>Nitrososphaerota</taxon>
        <taxon>Nitrososphaeria</taxon>
        <taxon>Nitrososphaerales</taxon>
        <taxon>Nitrososphaeraceae</taxon>
        <taxon>Candidatus Nitrosocosmicus</taxon>
    </lineage>
</organism>
<keyword evidence="3 6" id="KW-0418">Kinase</keyword>
<evidence type="ECO:0000256" key="5">
    <source>
        <dbReference type="ARBA" id="ARBA00023134"/>
    </source>
</evidence>
<dbReference type="OrthoDB" id="15447at2157"/>
<evidence type="ECO:0000256" key="6">
    <source>
        <dbReference type="HAMAP-Rule" id="MF_00590"/>
    </source>
</evidence>
<dbReference type="Proteomes" id="UP000058925">
    <property type="component" value="Chromosome"/>
</dbReference>
<dbReference type="KEGG" id="taa:NMY3_01470"/>
<evidence type="ECO:0000256" key="4">
    <source>
        <dbReference type="ARBA" id="ARBA00022993"/>
    </source>
</evidence>
<protein>
    <recommendedName>
        <fullName evidence="6">GTP-dependent dephospho-CoA kinase</fullName>
        <ecNumber evidence="6">2.7.1.237</ecNumber>
    </recommendedName>
    <alternativeName>
        <fullName evidence="6">Dephospho-coenzyme A kinase</fullName>
        <shortName evidence="6">DPCK</shortName>
    </alternativeName>
</protein>
<dbReference type="EC" id="2.7.1.237" evidence="6"/>
<feature type="binding site" evidence="6">
    <location>
        <position position="65"/>
    </location>
    <ligand>
        <name>GTP</name>
        <dbReference type="ChEBI" id="CHEBI:37565"/>
    </ligand>
</feature>
<keyword evidence="1 6" id="KW-0808">Transferase</keyword>
<dbReference type="InterPro" id="IPR007164">
    <property type="entry name" value="GTP-dep_dephospho-CoA_kin"/>
</dbReference>
<comment type="pathway">
    <text evidence="6">Cofactor biosynthesis; coenzyme A biosynthesis.</text>
</comment>
<feature type="binding site" evidence="6">
    <location>
        <position position="44"/>
    </location>
    <ligand>
        <name>GTP</name>
        <dbReference type="ChEBI" id="CHEBI:37565"/>
    </ligand>
</feature>
<comment type="caution">
    <text evidence="6">Lacks conserved residue(s) required for the propagation of feature annotation.</text>
</comment>
<dbReference type="AlphaFoldDB" id="A0A654LW35"/>
<feature type="binding site" evidence="6">
    <location>
        <position position="120"/>
    </location>
    <ligand>
        <name>GTP</name>
        <dbReference type="ChEBI" id="CHEBI:37565"/>
    </ligand>
</feature>
<evidence type="ECO:0000256" key="3">
    <source>
        <dbReference type="ARBA" id="ARBA00022777"/>
    </source>
</evidence>
<accession>A0A654LW35</accession>
<evidence type="ECO:0000256" key="1">
    <source>
        <dbReference type="ARBA" id="ARBA00022679"/>
    </source>
</evidence>
<name>A0A654LW35_9ARCH</name>